<evidence type="ECO:0000313" key="3">
    <source>
        <dbReference type="EMBL" id="QQE74199.1"/>
    </source>
</evidence>
<gene>
    <name evidence="3" type="primary">spoIID</name>
    <name evidence="3" type="ORF">JD108_20605</name>
    <name evidence="4" type="ORF">KDJ56_20540</name>
</gene>
<sequence>MKRYLVMWFVGLPILLVMLPAALVYLFSPSSGSGGLPQQTAAPVSGPVHQSSVEVKVYRQEKKTVETLPLEAYIEGVVAAEMPAEFEMEALKAQAMAARTYIIRRLKSQQFDDVPGGAQVTDTVKHQAFVDEEQRRENWKEQFTWKNNRIRQAVLATAGVVLTYDGQPIDATFFSTSNGFTENASEYFESPVPYLKSVASPWDIQSPRYENTVKISLAELEKRLGVKLANTASTSGNWYQILERTTGNRVGKVSIGGKEFSGREFREKLGLHSSAFTMELRGSDVYITTKGYGHGVGMSQWGANGMAKTGKTAEQIVKYFYQGVHLENFDPILKEQTASAGKLSANF</sequence>
<reference evidence="4" key="2">
    <citation type="submission" date="2021-04" db="EMBL/GenBank/DDBJ databases">
        <title>Brevibacillus composti FJAT-54423, complete genome.</title>
        <authorList>
            <person name="Tang R."/>
        </authorList>
    </citation>
    <scope>NUCLEOTIDE SEQUENCE</scope>
    <source>
        <strain evidence="4">FJAT-54424</strain>
    </source>
</reference>
<reference evidence="3 5" key="1">
    <citation type="submission" date="2020-12" db="EMBL/GenBank/DDBJ databases">
        <title>strain FJAT-54423T represents a novel species of the genus Brevibacillus.</title>
        <authorList>
            <person name="Tang R."/>
        </authorList>
    </citation>
    <scope>NUCLEOTIDE SEQUENCE [LARGE SCALE GENOMIC DNA]</scope>
    <source>
        <strain evidence="3 5">FJAT-54423</strain>
    </source>
</reference>
<dbReference type="PANTHER" id="PTHR30032">
    <property type="entry name" value="N-ACETYLMURAMOYL-L-ALANINE AMIDASE-RELATED"/>
    <property type="match status" value="1"/>
</dbReference>
<dbReference type="AlphaFoldDB" id="A0A7T5EKB4"/>
<evidence type="ECO:0000313" key="4">
    <source>
        <dbReference type="EMBL" id="QUO41281.1"/>
    </source>
</evidence>
<dbReference type="EMBL" id="CP073708">
    <property type="protein sequence ID" value="QUO41281.1"/>
    <property type="molecule type" value="Genomic_DNA"/>
</dbReference>
<dbReference type="Proteomes" id="UP000677234">
    <property type="component" value="Chromosome"/>
</dbReference>
<dbReference type="NCBIfam" id="TIGR02870">
    <property type="entry name" value="spore_II_D"/>
    <property type="match status" value="1"/>
</dbReference>
<dbReference type="KEGG" id="bcop:JD108_20605"/>
<dbReference type="GO" id="GO:0030288">
    <property type="term" value="C:outer membrane-bounded periplasmic space"/>
    <property type="evidence" value="ECO:0007669"/>
    <property type="project" value="TreeGrafter"/>
</dbReference>
<evidence type="ECO:0000313" key="6">
    <source>
        <dbReference type="Proteomes" id="UP000677234"/>
    </source>
</evidence>
<keyword evidence="1" id="KW-1133">Transmembrane helix</keyword>
<name>A0A7T5EKB4_9BACL</name>
<evidence type="ECO:0000313" key="5">
    <source>
        <dbReference type="Proteomes" id="UP000595847"/>
    </source>
</evidence>
<dbReference type="InterPro" id="IPR051922">
    <property type="entry name" value="Bact_Sporulation_Assoc"/>
</dbReference>
<dbReference type="Pfam" id="PF08486">
    <property type="entry name" value="SpoIID"/>
    <property type="match status" value="1"/>
</dbReference>
<accession>A0A7T5EKB4</accession>
<feature type="domain" description="Sporulation stage II protein D amidase enhancer LytB N-terminal" evidence="2">
    <location>
        <begin position="59"/>
        <end position="164"/>
    </location>
</feature>
<dbReference type="InterPro" id="IPR013486">
    <property type="entry name" value="SpoIID/LytB"/>
</dbReference>
<dbReference type="Proteomes" id="UP000595847">
    <property type="component" value="Chromosome"/>
</dbReference>
<keyword evidence="6" id="KW-1185">Reference proteome</keyword>
<dbReference type="GO" id="GO:0030435">
    <property type="term" value="P:sporulation resulting in formation of a cellular spore"/>
    <property type="evidence" value="ECO:0007669"/>
    <property type="project" value="InterPro"/>
</dbReference>
<keyword evidence="1" id="KW-0812">Transmembrane</keyword>
<feature type="transmembrane region" description="Helical" evidence="1">
    <location>
        <begin position="6"/>
        <end position="27"/>
    </location>
</feature>
<dbReference type="InterPro" id="IPR013693">
    <property type="entry name" value="SpoIID/LytB_N"/>
</dbReference>
<dbReference type="PANTHER" id="PTHR30032:SF4">
    <property type="entry name" value="AMIDASE ENHANCER"/>
    <property type="match status" value="1"/>
</dbReference>
<dbReference type="NCBIfam" id="TIGR02669">
    <property type="entry name" value="SpoIID_LytB"/>
    <property type="match status" value="1"/>
</dbReference>
<evidence type="ECO:0000259" key="2">
    <source>
        <dbReference type="Pfam" id="PF08486"/>
    </source>
</evidence>
<keyword evidence="1" id="KW-0472">Membrane</keyword>
<evidence type="ECO:0000256" key="1">
    <source>
        <dbReference type="SAM" id="Phobius"/>
    </source>
</evidence>
<dbReference type="EMBL" id="CP066308">
    <property type="protein sequence ID" value="QQE74199.1"/>
    <property type="molecule type" value="Genomic_DNA"/>
</dbReference>
<organism evidence="3 5">
    <name type="scientific">Brevibacillus composti</name>
    <dbReference type="NCBI Taxonomy" id="2796470"/>
    <lineage>
        <taxon>Bacteria</taxon>
        <taxon>Bacillati</taxon>
        <taxon>Bacillota</taxon>
        <taxon>Bacilli</taxon>
        <taxon>Bacillales</taxon>
        <taxon>Paenibacillaceae</taxon>
        <taxon>Brevibacillus</taxon>
    </lineage>
</organism>
<dbReference type="RefSeq" id="WP_198827780.1">
    <property type="nucleotide sequence ID" value="NZ_CP066308.1"/>
</dbReference>
<proteinExistence type="predicted"/>
<protein>
    <submittedName>
        <fullName evidence="3">Stage II sporulation protein D</fullName>
    </submittedName>
</protein>
<dbReference type="InterPro" id="IPR014225">
    <property type="entry name" value="Spore_II_D_firmicutes"/>
</dbReference>